<organism evidence="1 2">
    <name type="scientific">Gordonia oryzae</name>
    <dbReference type="NCBI Taxonomy" id="2487349"/>
    <lineage>
        <taxon>Bacteria</taxon>
        <taxon>Bacillati</taxon>
        <taxon>Actinomycetota</taxon>
        <taxon>Actinomycetes</taxon>
        <taxon>Mycobacteriales</taxon>
        <taxon>Gordoniaceae</taxon>
        <taxon>Gordonia</taxon>
    </lineage>
</organism>
<keyword evidence="2" id="KW-1185">Reference proteome</keyword>
<dbReference type="Proteomes" id="UP000267536">
    <property type="component" value="Unassembled WGS sequence"/>
</dbReference>
<dbReference type="EMBL" id="RKMH01000011">
    <property type="protein sequence ID" value="RPA58608.1"/>
    <property type="molecule type" value="Genomic_DNA"/>
</dbReference>
<dbReference type="AlphaFoldDB" id="A0A3N4G9B4"/>
<comment type="caution">
    <text evidence="1">The sequence shown here is derived from an EMBL/GenBank/DDBJ whole genome shotgun (WGS) entry which is preliminary data.</text>
</comment>
<dbReference type="OrthoDB" id="3634697at2"/>
<reference evidence="1 2" key="1">
    <citation type="submission" date="2018-11" db="EMBL/GenBank/DDBJ databases">
        <title>Draft genome sequence of Gordonia sp. RS15-1S isolated from rice stems.</title>
        <authorList>
            <person name="Muangham S."/>
        </authorList>
    </citation>
    <scope>NUCLEOTIDE SEQUENCE [LARGE SCALE GENOMIC DNA]</scope>
    <source>
        <strain evidence="1 2">RS15-1S</strain>
    </source>
</reference>
<gene>
    <name evidence="1" type="ORF">EF294_15745</name>
</gene>
<accession>A0A3N4G9B4</accession>
<dbReference type="RefSeq" id="WP_123931684.1">
    <property type="nucleotide sequence ID" value="NZ_JBPSDP010000011.1"/>
</dbReference>
<evidence type="ECO:0000313" key="2">
    <source>
        <dbReference type="Proteomes" id="UP000267536"/>
    </source>
</evidence>
<protein>
    <submittedName>
        <fullName evidence="1">Uncharacterized protein</fullName>
    </submittedName>
</protein>
<proteinExistence type="predicted"/>
<sequence length="80" mass="8526">MLRMWNLNQAAAEVGVGKGSDLGKYTTLPAPDVVAGVPDDWQPGDPMPRGAVRLWAPDTIRAWAASRATTPGRPRKTEGA</sequence>
<name>A0A3N4G9B4_9ACTN</name>
<evidence type="ECO:0000313" key="1">
    <source>
        <dbReference type="EMBL" id="RPA58608.1"/>
    </source>
</evidence>